<dbReference type="Gene3D" id="3.40.50.1000">
    <property type="entry name" value="HAD superfamily/HAD-like"/>
    <property type="match status" value="1"/>
</dbReference>
<dbReference type="EMBL" id="JAFFZN010000004">
    <property type="protein sequence ID" value="MBO8185019.1"/>
    <property type="molecule type" value="Genomic_DNA"/>
</dbReference>
<dbReference type="Pfam" id="PF19291">
    <property type="entry name" value="TREH_N"/>
    <property type="match status" value="1"/>
</dbReference>
<dbReference type="NCBIfam" id="TIGR00685">
    <property type="entry name" value="T6PP"/>
    <property type="match status" value="1"/>
</dbReference>
<dbReference type="Proteomes" id="UP001518976">
    <property type="component" value="Unassembled WGS sequence"/>
</dbReference>
<comment type="caution">
    <text evidence="4">The sequence shown here is derived from an EMBL/GenBank/DDBJ whole genome shotgun (WGS) entry which is preliminary data.</text>
</comment>
<protein>
    <submittedName>
        <fullName evidence="4">Trehalose-phosphatase</fullName>
        <ecNumber evidence="4">3.1.3.12</ecNumber>
    </submittedName>
</protein>
<dbReference type="CDD" id="cd01627">
    <property type="entry name" value="HAD_TPP"/>
    <property type="match status" value="1"/>
</dbReference>
<dbReference type="InterPro" id="IPR012341">
    <property type="entry name" value="6hp_glycosidase-like_sf"/>
</dbReference>
<dbReference type="InterPro" id="IPR008928">
    <property type="entry name" value="6-hairpin_glycosidase_sf"/>
</dbReference>
<dbReference type="InterPro" id="IPR036412">
    <property type="entry name" value="HAD-like_sf"/>
</dbReference>
<accession>A0ABS3WPS1</accession>
<dbReference type="Pfam" id="PF00723">
    <property type="entry name" value="Glyco_hydro_15"/>
    <property type="match status" value="1"/>
</dbReference>
<keyword evidence="4" id="KW-0378">Hydrolase</keyword>
<name>A0ABS3WPS1_9ACTN</name>
<evidence type="ECO:0000313" key="4">
    <source>
        <dbReference type="EMBL" id="MBO8185019.1"/>
    </source>
</evidence>
<keyword evidence="5" id="KW-1185">Reference proteome</keyword>
<dbReference type="EC" id="3.1.3.12" evidence="4"/>
<evidence type="ECO:0000259" key="2">
    <source>
        <dbReference type="Pfam" id="PF00723"/>
    </source>
</evidence>
<organism evidence="4 5">
    <name type="scientific">Streptomyces spirodelae</name>
    <dbReference type="NCBI Taxonomy" id="2812904"/>
    <lineage>
        <taxon>Bacteria</taxon>
        <taxon>Bacillati</taxon>
        <taxon>Actinomycetota</taxon>
        <taxon>Actinomycetes</taxon>
        <taxon>Kitasatosporales</taxon>
        <taxon>Streptomycetaceae</taxon>
        <taxon>Streptomyces</taxon>
    </lineage>
</organism>
<feature type="region of interest" description="Disordered" evidence="1">
    <location>
        <begin position="357"/>
        <end position="378"/>
    </location>
</feature>
<evidence type="ECO:0000259" key="3">
    <source>
        <dbReference type="Pfam" id="PF19291"/>
    </source>
</evidence>
<dbReference type="SUPFAM" id="SSF48208">
    <property type="entry name" value="Six-hairpin glycosidases"/>
    <property type="match status" value="1"/>
</dbReference>
<dbReference type="InterPro" id="IPR045582">
    <property type="entry name" value="Trehalase-like_N"/>
</dbReference>
<dbReference type="SUPFAM" id="SSF56784">
    <property type="entry name" value="HAD-like"/>
    <property type="match status" value="1"/>
</dbReference>
<dbReference type="InterPro" id="IPR003337">
    <property type="entry name" value="Trehalose_PPase"/>
</dbReference>
<dbReference type="InterPro" id="IPR023214">
    <property type="entry name" value="HAD_sf"/>
</dbReference>
<dbReference type="Pfam" id="PF02358">
    <property type="entry name" value="Trehalose_PPase"/>
    <property type="match status" value="1"/>
</dbReference>
<dbReference type="PANTHER" id="PTHR31616">
    <property type="entry name" value="TREHALASE"/>
    <property type="match status" value="1"/>
</dbReference>
<dbReference type="GO" id="GO:0004805">
    <property type="term" value="F:trehalose-phosphatase activity"/>
    <property type="evidence" value="ECO:0007669"/>
    <property type="project" value="UniProtKB-EC"/>
</dbReference>
<feature type="domain" description="GH15-like" evidence="2">
    <location>
        <begin position="528"/>
        <end position="891"/>
    </location>
</feature>
<dbReference type="Gene3D" id="1.50.10.10">
    <property type="match status" value="1"/>
</dbReference>
<proteinExistence type="predicted"/>
<gene>
    <name evidence="4" type="primary">otsB</name>
    <name evidence="4" type="ORF">JW592_05985</name>
</gene>
<dbReference type="RefSeq" id="WP_209263841.1">
    <property type="nucleotide sequence ID" value="NZ_JAFFZN010000004.1"/>
</dbReference>
<evidence type="ECO:0000256" key="1">
    <source>
        <dbReference type="SAM" id="MobiDB-lite"/>
    </source>
</evidence>
<feature type="domain" description="Trehalase-like N-terminal" evidence="3">
    <location>
        <begin position="291"/>
        <end position="516"/>
    </location>
</feature>
<evidence type="ECO:0000313" key="5">
    <source>
        <dbReference type="Proteomes" id="UP001518976"/>
    </source>
</evidence>
<feature type="region of interest" description="Disordered" evidence="1">
    <location>
        <begin position="1"/>
        <end position="21"/>
    </location>
</feature>
<dbReference type="PANTHER" id="PTHR31616:SF0">
    <property type="entry name" value="GLUCAN 1,4-ALPHA-GLUCOSIDASE"/>
    <property type="match status" value="1"/>
</dbReference>
<dbReference type="InterPro" id="IPR011613">
    <property type="entry name" value="GH15-like"/>
</dbReference>
<sequence length="896" mass="96677">MKPVTEVLDAPRPDGAATAPEPPPLFFLPVLSLHKLESEALTAEALPAELRRALVQLARVPRLLVASDYDGTFAPIVPDPAQARPVPESVHALRSLAGLPATTAALISGRALRDLATLSRLPSEVHLVGSHGSEFDVGFVHQLEPEAARLRAELQTALEEVAARAAGVTLESKPAGVAVHLRRAEAEAAQWALEAVRSGPATWEGIHVTEGKAVIELSVIATDKGNALEALRHEVGASAAVYFGDDTTDERAFARLQGPDVGIKVGEGETLAGYRIADATEVATALAFLLEERRAWLYGQHSPPIERLTMLSNENTVALLTPDARLSWMCHPGPDAGAVFADLLGGPGAGHFSVRPHRRAGGGAGAAGAGPRSPLPLGQRYVPGTMTVETRWSRLLVTDYLEHGLPAHRTQVVRVLTGSTAAEVEFAPRPEFGQVPVRLVAEGEGLRVLGTAEPMVLRSPGVRWEVTSDGVNETARAVVDLVEGEPVVLELRCGTDDLTAAPAPEPERRETAERYWSEWVSKLTLPAVEQELVARSALTLRGLCDSETGGIMAAATTSLPEEIGGVRNWDYRYCWVRDGSMTAQALVTLGSTGEAEAFLDWLHRVLDSLPGPERLHPLYTLQGTGLGPEAVIDGLPGYAGSRPVRVGNLADQQVQLDVFGPVVELIAHLAQATGHIRDRDWELVESMAAAVSRRWDEPDHGIWEERDAPRHHVYSKVMCWVTLDRAVELAAVYDRRADPSWAPLRDRIAQDVLEKGWNPKVQSFTTAYDGLDLDAASLHVGLSGLIDPTDERFTATVTAIEAELRSGSTVYRYRRDDGLPGDEGGFHLCAAWLIEAYLLTGRRTEAAELFQQIVDTAGPTGLLSEEYDPIAERSLGNHPQAYSHLGLIRCAQLLAR</sequence>
<dbReference type="Gene3D" id="3.30.70.1020">
    <property type="entry name" value="Trehalose-6-phosphate phosphatase related protein, domain 2"/>
    <property type="match status" value="1"/>
</dbReference>
<reference evidence="4 5" key="1">
    <citation type="submission" date="2021-02" db="EMBL/GenBank/DDBJ databases">
        <title>Streptomyces spirodelae sp. nov., isolated from duckweed.</title>
        <authorList>
            <person name="Saimee Y."/>
            <person name="Duangmal K."/>
        </authorList>
    </citation>
    <scope>NUCLEOTIDE SEQUENCE [LARGE SCALE GENOMIC DNA]</scope>
    <source>
        <strain evidence="4 5">DW4-2</strain>
    </source>
</reference>